<accession>E0VA93</accession>
<evidence type="ECO:0000256" key="2">
    <source>
        <dbReference type="ARBA" id="ARBA00005679"/>
    </source>
</evidence>
<reference evidence="6" key="1">
    <citation type="submission" date="2007-04" db="EMBL/GenBank/DDBJ databases">
        <title>Annotation of Pediculus humanus corporis strain USDA.</title>
        <authorList>
            <person name="Kirkness E."/>
            <person name="Hannick L."/>
            <person name="Hass B."/>
            <person name="Bruggner R."/>
            <person name="Lawson D."/>
            <person name="Bidwell S."/>
            <person name="Joardar V."/>
            <person name="Caler E."/>
            <person name="Walenz B."/>
            <person name="Inman J."/>
            <person name="Schobel S."/>
            <person name="Galinsky K."/>
            <person name="Amedeo P."/>
            <person name="Strausberg R."/>
        </authorList>
    </citation>
    <scope>NUCLEOTIDE SEQUENCE</scope>
    <source>
        <strain evidence="6">USDA</strain>
    </source>
</reference>
<dbReference type="HOGENOM" id="CLU_066886_2_1_1"/>
<dbReference type="Pfam" id="PF03227">
    <property type="entry name" value="GILT"/>
    <property type="match status" value="1"/>
</dbReference>
<dbReference type="PANTHER" id="PTHR13234">
    <property type="entry name" value="GAMMA-INTERFERON INDUCIBLE LYSOSOMAL THIOL REDUCTASE GILT"/>
    <property type="match status" value="1"/>
</dbReference>
<evidence type="ECO:0000313" key="8">
    <source>
        <dbReference type="Proteomes" id="UP000009046"/>
    </source>
</evidence>
<keyword evidence="8" id="KW-1185">Reference proteome</keyword>
<evidence type="ECO:0008006" key="9">
    <source>
        <dbReference type="Google" id="ProtNLM"/>
    </source>
</evidence>
<keyword evidence="3" id="KW-0964">Secreted</keyword>
<dbReference type="eggNOG" id="KOG3160">
    <property type="taxonomic scope" value="Eukaryota"/>
</dbReference>
<dbReference type="CTD" id="8232272"/>
<dbReference type="GeneID" id="8232272"/>
<dbReference type="Proteomes" id="UP000009046">
    <property type="component" value="Unassembled WGS sequence"/>
</dbReference>
<sequence>MHFFKTQLGPAYENKQVSENVYFELVPFGHGKVEENPFKVTCQHGVKECMGNAMHACFFARHNNNEEQVKFGVCTMSTKNPPTSGEMCAKELNYSYDGVDVCTNGKESEMYQIKNGRRTLDFKPKLKVVPTVYNAEDQKNSLNDLKQVILSKLNNNY</sequence>
<organism>
    <name type="scientific">Pediculus humanus subsp. corporis</name>
    <name type="common">Body louse</name>
    <dbReference type="NCBI Taxonomy" id="121224"/>
    <lineage>
        <taxon>Eukaryota</taxon>
        <taxon>Metazoa</taxon>
        <taxon>Ecdysozoa</taxon>
        <taxon>Arthropoda</taxon>
        <taxon>Hexapoda</taxon>
        <taxon>Insecta</taxon>
        <taxon>Pterygota</taxon>
        <taxon>Neoptera</taxon>
        <taxon>Paraneoptera</taxon>
        <taxon>Psocodea</taxon>
        <taxon>Troctomorpha</taxon>
        <taxon>Phthiraptera</taxon>
        <taxon>Anoplura</taxon>
        <taxon>Pediculidae</taxon>
        <taxon>Pediculus</taxon>
    </lineage>
</organism>
<dbReference type="EnsemblMetazoa" id="PHUM032330-RA">
    <property type="protein sequence ID" value="PHUM032330-PA"/>
    <property type="gene ID" value="PHUM032330"/>
</dbReference>
<dbReference type="EMBL" id="AAZO01000386">
    <property type="status" value="NOT_ANNOTATED_CDS"/>
    <property type="molecule type" value="Genomic_DNA"/>
</dbReference>
<dbReference type="VEuPathDB" id="VectorBase:PHUM032330"/>
<dbReference type="InterPro" id="IPR004911">
    <property type="entry name" value="Interferon-induced_GILT"/>
</dbReference>
<protein>
    <recommendedName>
        <fullName evidence="9">Gamma-interferon-inducible lysosomal thiol reductase</fullName>
    </recommendedName>
</protein>
<keyword evidence="5" id="KW-0325">Glycoprotein</keyword>
<gene>
    <name evidence="7" type="primary">8232272</name>
    <name evidence="6" type="ORF">Phum_PHUM032330</name>
</gene>
<dbReference type="InParanoid" id="E0VA93"/>
<evidence type="ECO:0000256" key="1">
    <source>
        <dbReference type="ARBA" id="ARBA00004613"/>
    </source>
</evidence>
<evidence type="ECO:0000313" key="6">
    <source>
        <dbReference type="EMBL" id="EEB10299.1"/>
    </source>
</evidence>
<reference evidence="6" key="2">
    <citation type="submission" date="2007-04" db="EMBL/GenBank/DDBJ databases">
        <title>The genome of the human body louse.</title>
        <authorList>
            <consortium name="The Human Body Louse Genome Consortium"/>
            <person name="Kirkness E."/>
            <person name="Walenz B."/>
            <person name="Hass B."/>
            <person name="Bruggner R."/>
            <person name="Strausberg R."/>
        </authorList>
    </citation>
    <scope>NUCLEOTIDE SEQUENCE</scope>
    <source>
        <strain evidence="6">USDA</strain>
    </source>
</reference>
<dbReference type="RefSeq" id="XP_002423037.1">
    <property type="nucleotide sequence ID" value="XM_002422992.1"/>
</dbReference>
<dbReference type="GO" id="GO:0016671">
    <property type="term" value="F:oxidoreductase activity, acting on a sulfur group of donors, disulfide as acceptor"/>
    <property type="evidence" value="ECO:0007669"/>
    <property type="project" value="InterPro"/>
</dbReference>
<keyword evidence="4" id="KW-0732">Signal</keyword>
<comment type="similarity">
    <text evidence="2">Belongs to the GILT family.</text>
</comment>
<proteinExistence type="inferred from homology"/>
<evidence type="ECO:0000256" key="4">
    <source>
        <dbReference type="ARBA" id="ARBA00022729"/>
    </source>
</evidence>
<dbReference type="KEGG" id="phu:Phum_PHUM032330"/>
<dbReference type="PANTHER" id="PTHR13234:SF8">
    <property type="entry name" value="GAMMA-INTERFERON-INDUCIBLE LYSOSOMAL THIOL REDUCTASE"/>
    <property type="match status" value="1"/>
</dbReference>
<dbReference type="AlphaFoldDB" id="E0VA93"/>
<dbReference type="EMBL" id="DS235005">
    <property type="protein sequence ID" value="EEB10299.1"/>
    <property type="molecule type" value="Genomic_DNA"/>
</dbReference>
<evidence type="ECO:0000256" key="3">
    <source>
        <dbReference type="ARBA" id="ARBA00022525"/>
    </source>
</evidence>
<reference evidence="7" key="3">
    <citation type="submission" date="2020-05" db="UniProtKB">
        <authorList>
            <consortium name="EnsemblMetazoa"/>
        </authorList>
    </citation>
    <scope>IDENTIFICATION</scope>
    <source>
        <strain evidence="7">USDA</strain>
    </source>
</reference>
<evidence type="ECO:0000256" key="5">
    <source>
        <dbReference type="ARBA" id="ARBA00023180"/>
    </source>
</evidence>
<evidence type="ECO:0000313" key="7">
    <source>
        <dbReference type="EnsemblMetazoa" id="PHUM032330-PA"/>
    </source>
</evidence>
<comment type="subcellular location">
    <subcellularLocation>
        <location evidence="1">Secreted</location>
    </subcellularLocation>
</comment>
<dbReference type="OrthoDB" id="958254at2759"/>
<name>E0VA93_PEDHC</name>
<dbReference type="GO" id="GO:0005576">
    <property type="term" value="C:extracellular region"/>
    <property type="evidence" value="ECO:0007669"/>
    <property type="project" value="UniProtKB-SubCell"/>
</dbReference>